<dbReference type="EMBL" id="CP111018">
    <property type="protein sequence ID" value="WAR09677.1"/>
    <property type="molecule type" value="Genomic_DNA"/>
</dbReference>
<proteinExistence type="predicted"/>
<feature type="non-terminal residue" evidence="2">
    <location>
        <position position="64"/>
    </location>
</feature>
<dbReference type="Gene3D" id="3.90.215.10">
    <property type="entry name" value="Gamma Fibrinogen, chain A, domain 1"/>
    <property type="match status" value="1"/>
</dbReference>
<dbReference type="PROSITE" id="PS50092">
    <property type="entry name" value="TSP1"/>
    <property type="match status" value="1"/>
</dbReference>
<evidence type="ECO:0000313" key="2">
    <source>
        <dbReference type="EMBL" id="WAR09677.1"/>
    </source>
</evidence>
<gene>
    <name evidence="2" type="ORF">MAR_034753</name>
</gene>
<dbReference type="InterPro" id="IPR036383">
    <property type="entry name" value="TSP1_rpt_sf"/>
</dbReference>
<accession>A0ABY7EL18</accession>
<reference evidence="2" key="1">
    <citation type="submission" date="2022-11" db="EMBL/GenBank/DDBJ databases">
        <title>Centuries of genome instability and evolution in soft-shell clam transmissible cancer (bioRxiv).</title>
        <authorList>
            <person name="Hart S.F.M."/>
            <person name="Yonemitsu M.A."/>
            <person name="Giersch R.M."/>
            <person name="Beal B.F."/>
            <person name="Arriagada G."/>
            <person name="Davis B.W."/>
            <person name="Ostrander E.A."/>
            <person name="Goff S.P."/>
            <person name="Metzger M.J."/>
        </authorList>
    </citation>
    <scope>NUCLEOTIDE SEQUENCE</scope>
    <source>
        <strain evidence="2">MELC-2E11</strain>
        <tissue evidence="2">Siphon/mantle</tissue>
    </source>
</reference>
<organism evidence="2 3">
    <name type="scientific">Mya arenaria</name>
    <name type="common">Soft-shell clam</name>
    <dbReference type="NCBI Taxonomy" id="6604"/>
    <lineage>
        <taxon>Eukaryota</taxon>
        <taxon>Metazoa</taxon>
        <taxon>Spiralia</taxon>
        <taxon>Lophotrochozoa</taxon>
        <taxon>Mollusca</taxon>
        <taxon>Bivalvia</taxon>
        <taxon>Autobranchia</taxon>
        <taxon>Heteroconchia</taxon>
        <taxon>Euheterodonta</taxon>
        <taxon>Imparidentia</taxon>
        <taxon>Neoheterodontei</taxon>
        <taxon>Myida</taxon>
        <taxon>Myoidea</taxon>
        <taxon>Myidae</taxon>
        <taxon>Mya</taxon>
    </lineage>
</organism>
<dbReference type="InterPro" id="IPR036056">
    <property type="entry name" value="Fibrinogen-like_C"/>
</dbReference>
<dbReference type="SUPFAM" id="SSF82895">
    <property type="entry name" value="TSP-1 type 1 repeat"/>
    <property type="match status" value="1"/>
</dbReference>
<protein>
    <recommendedName>
        <fullName evidence="1">Fibrinogen C-terminal domain-containing protein</fullName>
    </recommendedName>
</protein>
<feature type="domain" description="Fibrinogen C-terminal" evidence="1">
    <location>
        <begin position="16"/>
        <end position="64"/>
    </location>
</feature>
<sequence length="64" mass="7405">HISWSDWSAWSDCSKTCDKGIRNDCSDVLKRGWSRGSGVYKIWLWNTDRIVDVYCDMDTEGGGW</sequence>
<name>A0ABY7EL18_MYAAR</name>
<dbReference type="InterPro" id="IPR002181">
    <property type="entry name" value="Fibrinogen_a/b/g_C_dom"/>
</dbReference>
<dbReference type="InterPro" id="IPR000884">
    <property type="entry name" value="TSP1_rpt"/>
</dbReference>
<dbReference type="NCBIfam" id="NF040941">
    <property type="entry name" value="GGGWT_bact"/>
    <property type="match status" value="1"/>
</dbReference>
<dbReference type="Pfam" id="PF00147">
    <property type="entry name" value="Fibrinogen_C"/>
    <property type="match status" value="1"/>
</dbReference>
<dbReference type="Proteomes" id="UP001164746">
    <property type="component" value="Chromosome 7"/>
</dbReference>
<dbReference type="InterPro" id="IPR014716">
    <property type="entry name" value="Fibrinogen_a/b/g_C_1"/>
</dbReference>
<evidence type="ECO:0000259" key="1">
    <source>
        <dbReference type="PROSITE" id="PS51406"/>
    </source>
</evidence>
<feature type="non-terminal residue" evidence="2">
    <location>
        <position position="1"/>
    </location>
</feature>
<dbReference type="SUPFAM" id="SSF56496">
    <property type="entry name" value="Fibrinogen C-terminal domain-like"/>
    <property type="match status" value="1"/>
</dbReference>
<keyword evidence="3" id="KW-1185">Reference proteome</keyword>
<evidence type="ECO:0000313" key="3">
    <source>
        <dbReference type="Proteomes" id="UP001164746"/>
    </source>
</evidence>
<dbReference type="PROSITE" id="PS51406">
    <property type="entry name" value="FIBRINOGEN_C_2"/>
    <property type="match status" value="1"/>
</dbReference>